<dbReference type="InterPro" id="IPR037069">
    <property type="entry name" value="AcylCoA_DH/ox_N_sf"/>
</dbReference>
<dbReference type="InterPro" id="IPR013786">
    <property type="entry name" value="AcylCoA_DH/ox_N"/>
</dbReference>
<proteinExistence type="inferred from homology"/>
<evidence type="ECO:0000256" key="4">
    <source>
        <dbReference type="ARBA" id="ARBA00022827"/>
    </source>
</evidence>
<dbReference type="SUPFAM" id="SSF47203">
    <property type="entry name" value="Acyl-CoA dehydrogenase C-terminal domain-like"/>
    <property type="match status" value="1"/>
</dbReference>
<dbReference type="AlphaFoldDB" id="A0A6J6RSI1"/>
<dbReference type="PANTHER" id="PTHR43884">
    <property type="entry name" value="ACYL-COA DEHYDROGENASE"/>
    <property type="match status" value="1"/>
</dbReference>
<dbReference type="InterPro" id="IPR046373">
    <property type="entry name" value="Acyl-CoA_Oxase/DH_mid-dom_sf"/>
</dbReference>
<dbReference type="InterPro" id="IPR009100">
    <property type="entry name" value="AcylCoA_DH/oxidase_NM_dom_sf"/>
</dbReference>
<feature type="domain" description="Acyl-CoA dehydrogenase/oxidase C-terminal" evidence="6">
    <location>
        <begin position="233"/>
        <end position="361"/>
    </location>
</feature>
<evidence type="ECO:0000259" key="6">
    <source>
        <dbReference type="Pfam" id="PF00441"/>
    </source>
</evidence>
<dbReference type="InterPro" id="IPR009075">
    <property type="entry name" value="AcylCo_DH/oxidase_C"/>
</dbReference>
<dbReference type="GO" id="GO:0003995">
    <property type="term" value="F:acyl-CoA dehydrogenase activity"/>
    <property type="evidence" value="ECO:0007669"/>
    <property type="project" value="TreeGrafter"/>
</dbReference>
<evidence type="ECO:0000256" key="1">
    <source>
        <dbReference type="ARBA" id="ARBA00001974"/>
    </source>
</evidence>
<dbReference type="EMBL" id="CAEZYQ010000001">
    <property type="protein sequence ID" value="CAB4725524.1"/>
    <property type="molecule type" value="Genomic_DNA"/>
</dbReference>
<name>A0A6J6RSI1_9ZZZZ</name>
<evidence type="ECO:0000256" key="5">
    <source>
        <dbReference type="ARBA" id="ARBA00023002"/>
    </source>
</evidence>
<comment type="similarity">
    <text evidence="2">Belongs to the acyl-CoA dehydrogenase family.</text>
</comment>
<dbReference type="CDD" id="cd00567">
    <property type="entry name" value="ACAD"/>
    <property type="match status" value="1"/>
</dbReference>
<dbReference type="GO" id="GO:0050660">
    <property type="term" value="F:flavin adenine dinucleotide binding"/>
    <property type="evidence" value="ECO:0007669"/>
    <property type="project" value="InterPro"/>
</dbReference>
<comment type="cofactor">
    <cofactor evidence="1">
        <name>FAD</name>
        <dbReference type="ChEBI" id="CHEBI:57692"/>
    </cofactor>
</comment>
<evidence type="ECO:0000313" key="8">
    <source>
        <dbReference type="EMBL" id="CAB4725524.1"/>
    </source>
</evidence>
<dbReference type="SUPFAM" id="SSF56645">
    <property type="entry name" value="Acyl-CoA dehydrogenase NM domain-like"/>
    <property type="match status" value="1"/>
</dbReference>
<evidence type="ECO:0000256" key="3">
    <source>
        <dbReference type="ARBA" id="ARBA00022630"/>
    </source>
</evidence>
<keyword evidence="3" id="KW-0285">Flavoprotein</keyword>
<dbReference type="Pfam" id="PF00441">
    <property type="entry name" value="Acyl-CoA_dh_1"/>
    <property type="match status" value="1"/>
</dbReference>
<dbReference type="InterPro" id="IPR036250">
    <property type="entry name" value="AcylCo_DH-like_C"/>
</dbReference>
<evidence type="ECO:0000256" key="2">
    <source>
        <dbReference type="ARBA" id="ARBA00009347"/>
    </source>
</evidence>
<organism evidence="8">
    <name type="scientific">freshwater metagenome</name>
    <dbReference type="NCBI Taxonomy" id="449393"/>
    <lineage>
        <taxon>unclassified sequences</taxon>
        <taxon>metagenomes</taxon>
        <taxon>ecological metagenomes</taxon>
    </lineage>
</organism>
<gene>
    <name evidence="8" type="ORF">UFOPK2761_00124</name>
</gene>
<dbReference type="Pfam" id="PF02771">
    <property type="entry name" value="Acyl-CoA_dh_N"/>
    <property type="match status" value="1"/>
</dbReference>
<dbReference type="PANTHER" id="PTHR43884:SF20">
    <property type="entry name" value="ACYL-COA DEHYDROGENASE FADE28"/>
    <property type="match status" value="1"/>
</dbReference>
<keyword evidence="4" id="KW-0274">FAD</keyword>
<feature type="domain" description="Acyl-CoA dehydrogenase/oxidase N-terminal" evidence="7">
    <location>
        <begin position="6"/>
        <end position="117"/>
    </location>
</feature>
<dbReference type="Gene3D" id="1.10.540.10">
    <property type="entry name" value="Acyl-CoA dehydrogenase/oxidase, N-terminal domain"/>
    <property type="match status" value="1"/>
</dbReference>
<evidence type="ECO:0000259" key="7">
    <source>
        <dbReference type="Pfam" id="PF02771"/>
    </source>
</evidence>
<reference evidence="8" key="1">
    <citation type="submission" date="2020-05" db="EMBL/GenBank/DDBJ databases">
        <authorList>
            <person name="Chiriac C."/>
            <person name="Salcher M."/>
            <person name="Ghai R."/>
            <person name="Kavagutti S V."/>
        </authorList>
    </citation>
    <scope>NUCLEOTIDE SEQUENCE</scope>
</reference>
<protein>
    <submittedName>
        <fullName evidence="8">Unannotated protein</fullName>
    </submittedName>
</protein>
<dbReference type="Gene3D" id="1.20.140.10">
    <property type="entry name" value="Butyryl-CoA Dehydrogenase, subunit A, domain 3"/>
    <property type="match status" value="1"/>
</dbReference>
<accession>A0A6J6RSI1</accession>
<dbReference type="Gene3D" id="2.40.110.10">
    <property type="entry name" value="Butyryl-CoA Dehydrogenase, subunit A, domain 2"/>
    <property type="match status" value="1"/>
</dbReference>
<sequence>MDFSFTPEQDDAAALAAQILDARVTNDRQKAVEASGSRFDPVLWAALGEAGLLSLAVPESYGGAGLGLIELCRVLDEAGRRVAPVPLATHGAAALLLAEAGSPELQERWLPGAATGESVLTVALAEERTHLPTLPVVSATHTDGPDGGWLLSGSKSLVRAGDRAAAYLVSATTPDGVGVFLVEAGATGAGTTPGRTSDGDTVVRLDLLRTPGTPVGALDGSTANRLGDLVTVTTAAELLGITEGALRLTAEYAKTREQFGRPIGTFQAVSQRLADGYIDVLGQRLTLWSAAWRLAEGLPADTEVAIAKLWAADAAHRLAHTTVHVHGGVGIDLDGEAHRYFTTAKRLEFAFGGATEQALSIGRVLAAEPA</sequence>
<keyword evidence="5" id="KW-0560">Oxidoreductase</keyword>